<evidence type="ECO:0000313" key="2">
    <source>
        <dbReference type="Proteomes" id="UP000218231"/>
    </source>
</evidence>
<keyword evidence="2" id="KW-1185">Reference proteome</keyword>
<evidence type="ECO:0000313" key="1">
    <source>
        <dbReference type="EMBL" id="PAV68922.1"/>
    </source>
</evidence>
<accession>A0A2A2K4U4</accession>
<dbReference type="AlphaFoldDB" id="A0A2A2K4U4"/>
<name>A0A2A2K4U4_9BILA</name>
<gene>
    <name evidence="1" type="ORF">WR25_26028</name>
</gene>
<dbReference type="EMBL" id="LIAE01009663">
    <property type="protein sequence ID" value="PAV68922.1"/>
    <property type="molecule type" value="Genomic_DNA"/>
</dbReference>
<organism evidence="1 2">
    <name type="scientific">Diploscapter pachys</name>
    <dbReference type="NCBI Taxonomy" id="2018661"/>
    <lineage>
        <taxon>Eukaryota</taxon>
        <taxon>Metazoa</taxon>
        <taxon>Ecdysozoa</taxon>
        <taxon>Nematoda</taxon>
        <taxon>Chromadorea</taxon>
        <taxon>Rhabditida</taxon>
        <taxon>Rhabditina</taxon>
        <taxon>Rhabditomorpha</taxon>
        <taxon>Rhabditoidea</taxon>
        <taxon>Rhabditidae</taxon>
        <taxon>Diploscapter</taxon>
    </lineage>
</organism>
<proteinExistence type="predicted"/>
<sequence length="85" mass="9006">MNEKVMRRPSLVFAVIVNAPSGISTGLWGTSLNPAKPIETASSRVMTGRSVMSAMGILSAWETRASGAALASLVRASFDPDRAIW</sequence>
<dbReference type="Proteomes" id="UP000218231">
    <property type="component" value="Unassembled WGS sequence"/>
</dbReference>
<protein>
    <submittedName>
        <fullName evidence="1">Uncharacterized protein</fullName>
    </submittedName>
</protein>
<comment type="caution">
    <text evidence="1">The sequence shown here is derived from an EMBL/GenBank/DDBJ whole genome shotgun (WGS) entry which is preliminary data.</text>
</comment>
<reference evidence="1 2" key="1">
    <citation type="journal article" date="2017" name="Curr. Biol.">
        <title>Genome architecture and evolution of a unichromosomal asexual nematode.</title>
        <authorList>
            <person name="Fradin H."/>
            <person name="Zegar C."/>
            <person name="Gutwein M."/>
            <person name="Lucas J."/>
            <person name="Kovtun M."/>
            <person name="Corcoran D."/>
            <person name="Baugh L.R."/>
            <person name="Kiontke K."/>
            <person name="Gunsalus K."/>
            <person name="Fitch D.H."/>
            <person name="Piano F."/>
        </authorList>
    </citation>
    <scope>NUCLEOTIDE SEQUENCE [LARGE SCALE GENOMIC DNA]</scope>
    <source>
        <strain evidence="1">PF1309</strain>
    </source>
</reference>